<dbReference type="RefSeq" id="WP_230729448.1">
    <property type="nucleotide sequence ID" value="NZ_JAJNDB010000001.1"/>
</dbReference>
<evidence type="ECO:0000313" key="2">
    <source>
        <dbReference type="EMBL" id="MCD2191824.1"/>
    </source>
</evidence>
<name>A0ABS8P153_9PSEU</name>
<sequence length="132" mass="14209">MTGPEGAGQPRRPDLEAAADSTIPAEHAHRAALVVAANATGPDDARDLLDILGLLDRARPVLDTATAAEAVGITETALIWFALADIATPARTDPNRTRWWNVVDLHRQIDAYRTKENQGEQPVFGGQPRPVD</sequence>
<feature type="region of interest" description="Disordered" evidence="1">
    <location>
        <begin position="1"/>
        <end position="21"/>
    </location>
</feature>
<evidence type="ECO:0000313" key="3">
    <source>
        <dbReference type="Proteomes" id="UP001199469"/>
    </source>
</evidence>
<accession>A0ABS8P153</accession>
<keyword evidence="3" id="KW-1185">Reference proteome</keyword>
<gene>
    <name evidence="2" type="ORF">LQ327_00260</name>
</gene>
<evidence type="ECO:0000256" key="1">
    <source>
        <dbReference type="SAM" id="MobiDB-lite"/>
    </source>
</evidence>
<dbReference type="EMBL" id="JAJNDB010000001">
    <property type="protein sequence ID" value="MCD2191824.1"/>
    <property type="molecule type" value="Genomic_DNA"/>
</dbReference>
<dbReference type="Proteomes" id="UP001199469">
    <property type="component" value="Unassembled WGS sequence"/>
</dbReference>
<comment type="caution">
    <text evidence="2">The sequence shown here is derived from an EMBL/GenBank/DDBJ whole genome shotgun (WGS) entry which is preliminary data.</text>
</comment>
<organism evidence="2 3">
    <name type="scientific">Actinomycetospora endophytica</name>
    <dbReference type="NCBI Taxonomy" id="2291215"/>
    <lineage>
        <taxon>Bacteria</taxon>
        <taxon>Bacillati</taxon>
        <taxon>Actinomycetota</taxon>
        <taxon>Actinomycetes</taxon>
        <taxon>Pseudonocardiales</taxon>
        <taxon>Pseudonocardiaceae</taxon>
        <taxon>Actinomycetospora</taxon>
    </lineage>
</organism>
<reference evidence="2 3" key="1">
    <citation type="submission" date="2021-11" db="EMBL/GenBank/DDBJ databases">
        <title>Draft genome sequence of Actinomycetospora sp. SF1 isolated from the rhizosphere soil.</title>
        <authorList>
            <person name="Duangmal K."/>
            <person name="Chantavorakit T."/>
        </authorList>
    </citation>
    <scope>NUCLEOTIDE SEQUENCE [LARGE SCALE GENOMIC DNA]</scope>
    <source>
        <strain evidence="2 3">TBRC 5722</strain>
    </source>
</reference>
<proteinExistence type="predicted"/>
<protein>
    <submittedName>
        <fullName evidence="2">Uncharacterized protein</fullName>
    </submittedName>
</protein>